<dbReference type="Pfam" id="PF00027">
    <property type="entry name" value="cNMP_binding"/>
    <property type="match status" value="1"/>
</dbReference>
<proteinExistence type="predicted"/>
<dbReference type="RefSeq" id="WP_111842902.1">
    <property type="nucleotide sequence ID" value="NZ_UEGI01000001.1"/>
</dbReference>
<dbReference type="InterPro" id="IPR014710">
    <property type="entry name" value="RmlC-like_jellyroll"/>
</dbReference>
<dbReference type="InterPro" id="IPR000595">
    <property type="entry name" value="cNMP-bd_dom"/>
</dbReference>
<reference evidence="2 3" key="1">
    <citation type="submission" date="2019-08" db="EMBL/GenBank/DDBJ databases">
        <title>Genome of Aequorivita antarctica SW49 (type strain).</title>
        <authorList>
            <person name="Bowman J.P."/>
        </authorList>
    </citation>
    <scope>NUCLEOTIDE SEQUENCE [LARGE SCALE GENOMIC DNA]</scope>
    <source>
        <strain evidence="2 3">SW49</strain>
    </source>
</reference>
<dbReference type="Gene3D" id="2.60.120.10">
    <property type="entry name" value="Jelly Rolls"/>
    <property type="match status" value="1"/>
</dbReference>
<dbReference type="CDD" id="cd00038">
    <property type="entry name" value="CAP_ED"/>
    <property type="match status" value="1"/>
</dbReference>
<dbReference type="InterPro" id="IPR018490">
    <property type="entry name" value="cNMP-bd_dom_sf"/>
</dbReference>
<feature type="domain" description="Cyclic nucleotide-binding" evidence="1">
    <location>
        <begin position="32"/>
        <end position="118"/>
    </location>
</feature>
<gene>
    <name evidence="2" type="ORF">ESU54_01370</name>
</gene>
<sequence length="194" mass="22737">MTPETEIVTTIFKDLSFKPEEIQLLVCSFEKLHLPKNSLLLEADQQVYDQYFVAEGCLRTYYIAPDGKEHTVQFAIADWWISDYTAFFNSSKALMHIECIQEATLYKISKNDMESLYQAMPRLESYFRKKMERAFASFQKRIIANLSQSATERYLNFIHTYPNIEQNVKNYHIASYLGITTQSLSRIRKELVQA</sequence>
<comment type="caution">
    <text evidence="2">The sequence shown here is derived from an EMBL/GenBank/DDBJ whole genome shotgun (WGS) entry which is preliminary data.</text>
</comment>
<protein>
    <submittedName>
        <fullName evidence="2">Crp/Fnr family transcriptional regulator</fullName>
    </submittedName>
</protein>
<organism evidence="2 3">
    <name type="scientific">Aequorivita antarctica</name>
    <dbReference type="NCBI Taxonomy" id="153266"/>
    <lineage>
        <taxon>Bacteria</taxon>
        <taxon>Pseudomonadati</taxon>
        <taxon>Bacteroidota</taxon>
        <taxon>Flavobacteriia</taxon>
        <taxon>Flavobacteriales</taxon>
        <taxon>Flavobacteriaceae</taxon>
        <taxon>Aequorivita</taxon>
    </lineage>
</organism>
<dbReference type="EMBL" id="VORT01000001">
    <property type="protein sequence ID" value="TXD74870.1"/>
    <property type="molecule type" value="Genomic_DNA"/>
</dbReference>
<accession>A0A5C6Z595</accession>
<evidence type="ECO:0000313" key="3">
    <source>
        <dbReference type="Proteomes" id="UP000321497"/>
    </source>
</evidence>
<dbReference type="OrthoDB" id="1092431at2"/>
<dbReference type="SUPFAM" id="SSF51206">
    <property type="entry name" value="cAMP-binding domain-like"/>
    <property type="match status" value="1"/>
</dbReference>
<name>A0A5C6Z595_9FLAO</name>
<keyword evidence="3" id="KW-1185">Reference proteome</keyword>
<dbReference type="Proteomes" id="UP000321497">
    <property type="component" value="Unassembled WGS sequence"/>
</dbReference>
<dbReference type="AlphaFoldDB" id="A0A5C6Z595"/>
<evidence type="ECO:0000259" key="1">
    <source>
        <dbReference type="Pfam" id="PF00027"/>
    </source>
</evidence>
<evidence type="ECO:0000313" key="2">
    <source>
        <dbReference type="EMBL" id="TXD74870.1"/>
    </source>
</evidence>